<dbReference type="InterPro" id="IPR013785">
    <property type="entry name" value="Aldolase_TIM"/>
</dbReference>
<reference evidence="11 12" key="1">
    <citation type="submission" date="2013-11" db="EMBL/GenBank/DDBJ databases">
        <title>Draft genome of the bovine lungworm Dictyocaulus viviparus.</title>
        <authorList>
            <person name="Mitreva M."/>
        </authorList>
    </citation>
    <scope>NUCLEOTIDE SEQUENCE [LARGE SCALE GENOMIC DNA]</scope>
    <source>
        <strain evidence="11 12">HannoverDv2000</strain>
    </source>
</reference>
<keyword evidence="6 9" id="KW-0324">Glycolysis</keyword>
<evidence type="ECO:0000256" key="2">
    <source>
        <dbReference type="ARBA" id="ARBA00004714"/>
    </source>
</evidence>
<dbReference type="InterPro" id="IPR029768">
    <property type="entry name" value="Aldolase_I_AS"/>
</dbReference>
<dbReference type="Proteomes" id="UP000053766">
    <property type="component" value="Unassembled WGS sequence"/>
</dbReference>
<sequence length="372" mass="39857">MTEVGGAYKDSLSQAQKDELRAIAHKIVADGKGVLAADESTGKRSLAATIGKRFAAINLENNENNRRKYRQLLFTTPNIQEHISGVILFEETYNQSTDSGEKFVDLLNKLGIVPGIKLDLGVVPLAGTIGEGTTQGLDNLAQRAAAFKKGGCGFAKWRCVLNIGPHTPSHLGMLENANVLARYATICQAAGLVPIVEPEVLCDGDHDIHRCQKVTEQVLSFVYKALADHHVYLEGTLLKPNMVTPGQSCPQKASHEEIGLATVTALRRGVPSAVVGVTFLSGGQSELDATANLHAINQTKLLKPWKLTFSYGRALQASVLKAWQGKDENVPAAQKVLLHRAKANGMAALGKYEGETAAGAAAESLFVAKHTY</sequence>
<dbReference type="FunFam" id="3.20.20.70:FF:000140">
    <property type="entry name" value="Fructose-bisphosphate aldolase"/>
    <property type="match status" value="1"/>
</dbReference>
<evidence type="ECO:0000256" key="1">
    <source>
        <dbReference type="ARBA" id="ARBA00000441"/>
    </source>
</evidence>
<gene>
    <name evidence="11" type="ORF">DICVIV_00764</name>
</gene>
<accession>A0A0D8YAN7</accession>
<evidence type="ECO:0000256" key="3">
    <source>
        <dbReference type="ARBA" id="ARBA00010387"/>
    </source>
</evidence>
<comment type="catalytic activity">
    <reaction evidence="1 9">
        <text>beta-D-fructose 1,6-bisphosphate = D-glyceraldehyde 3-phosphate + dihydroxyacetone phosphate</text>
        <dbReference type="Rhea" id="RHEA:14729"/>
        <dbReference type="ChEBI" id="CHEBI:32966"/>
        <dbReference type="ChEBI" id="CHEBI:57642"/>
        <dbReference type="ChEBI" id="CHEBI:59776"/>
        <dbReference type="EC" id="4.1.2.13"/>
    </reaction>
</comment>
<evidence type="ECO:0000256" key="7">
    <source>
        <dbReference type="ARBA" id="ARBA00023239"/>
    </source>
</evidence>
<dbReference type="EC" id="4.1.2.13" evidence="4 9"/>
<evidence type="ECO:0000256" key="6">
    <source>
        <dbReference type="ARBA" id="ARBA00023152"/>
    </source>
</evidence>
<dbReference type="CDD" id="cd00948">
    <property type="entry name" value="FBP_aldolase_I_a"/>
    <property type="match status" value="1"/>
</dbReference>
<dbReference type="PANTHER" id="PTHR11627">
    <property type="entry name" value="FRUCTOSE-BISPHOSPHATE ALDOLASE"/>
    <property type="match status" value="1"/>
</dbReference>
<dbReference type="AlphaFoldDB" id="A0A0D8YAN7"/>
<evidence type="ECO:0000256" key="9">
    <source>
        <dbReference type="RuleBase" id="RU003994"/>
    </source>
</evidence>
<name>A0A0D8YAN7_DICVI</name>
<evidence type="ECO:0000256" key="8">
    <source>
        <dbReference type="ARBA" id="ARBA00023270"/>
    </source>
</evidence>
<comment type="pathway">
    <text evidence="2 10">Carbohydrate degradation; glycolysis; D-glyceraldehyde 3-phosphate and glycerone phosphate from D-glucose: step 4/4.</text>
</comment>
<dbReference type="OrthoDB" id="36455at2759"/>
<comment type="similarity">
    <text evidence="3 9">Belongs to the class I fructose-bisphosphate aldolase family.</text>
</comment>
<evidence type="ECO:0000313" key="11">
    <source>
        <dbReference type="EMBL" id="KJH53079.1"/>
    </source>
</evidence>
<dbReference type="STRING" id="29172.A0A0D8YAN7"/>
<evidence type="ECO:0000256" key="5">
    <source>
        <dbReference type="ARBA" id="ARBA00013779"/>
    </source>
</evidence>
<evidence type="ECO:0000256" key="4">
    <source>
        <dbReference type="ARBA" id="ARBA00013068"/>
    </source>
</evidence>
<dbReference type="PROSITE" id="PS00158">
    <property type="entry name" value="ALDOLASE_CLASS_I"/>
    <property type="match status" value="1"/>
</dbReference>
<dbReference type="SUPFAM" id="SSF51569">
    <property type="entry name" value="Aldolase"/>
    <property type="match status" value="1"/>
</dbReference>
<evidence type="ECO:0000256" key="10">
    <source>
        <dbReference type="RuleBase" id="RU004257"/>
    </source>
</evidence>
<keyword evidence="12" id="KW-1185">Reference proteome</keyword>
<proteinExistence type="inferred from homology"/>
<dbReference type="GO" id="GO:0004332">
    <property type="term" value="F:fructose-bisphosphate aldolase activity"/>
    <property type="evidence" value="ECO:0007669"/>
    <property type="project" value="UniProtKB-EC"/>
</dbReference>
<dbReference type="EMBL" id="KN716156">
    <property type="protein sequence ID" value="KJH53079.1"/>
    <property type="molecule type" value="Genomic_DNA"/>
</dbReference>
<reference evidence="12" key="2">
    <citation type="journal article" date="2016" name="Sci. Rep.">
        <title>Dictyocaulus viviparus genome, variome and transcriptome elucidate lungworm biology and support future intervention.</title>
        <authorList>
            <person name="McNulty S.N."/>
            <person name="Strube C."/>
            <person name="Rosa B.A."/>
            <person name="Martin J.C."/>
            <person name="Tyagi R."/>
            <person name="Choi Y.J."/>
            <person name="Wang Q."/>
            <person name="Hallsworth Pepin K."/>
            <person name="Zhang X."/>
            <person name="Ozersky P."/>
            <person name="Wilson R.K."/>
            <person name="Sternberg P.W."/>
            <person name="Gasser R.B."/>
            <person name="Mitreva M."/>
        </authorList>
    </citation>
    <scope>NUCLEOTIDE SEQUENCE [LARGE SCALE GENOMIC DNA]</scope>
    <source>
        <strain evidence="12">HannoverDv2000</strain>
    </source>
</reference>
<organism evidence="11 12">
    <name type="scientific">Dictyocaulus viviparus</name>
    <name type="common">Bovine lungworm</name>
    <dbReference type="NCBI Taxonomy" id="29172"/>
    <lineage>
        <taxon>Eukaryota</taxon>
        <taxon>Metazoa</taxon>
        <taxon>Ecdysozoa</taxon>
        <taxon>Nematoda</taxon>
        <taxon>Chromadorea</taxon>
        <taxon>Rhabditida</taxon>
        <taxon>Rhabditina</taxon>
        <taxon>Rhabditomorpha</taxon>
        <taxon>Strongyloidea</taxon>
        <taxon>Metastrongylidae</taxon>
        <taxon>Dictyocaulus</taxon>
    </lineage>
</organism>
<dbReference type="GO" id="GO:0006096">
    <property type="term" value="P:glycolytic process"/>
    <property type="evidence" value="ECO:0007669"/>
    <property type="project" value="UniProtKB-UniPathway"/>
</dbReference>
<dbReference type="NCBIfam" id="NF033379">
    <property type="entry name" value="FrucBisAld_I"/>
    <property type="match status" value="1"/>
</dbReference>
<dbReference type="UniPathway" id="UPA00109">
    <property type="reaction ID" value="UER00183"/>
</dbReference>
<dbReference type="Pfam" id="PF00274">
    <property type="entry name" value="Glycolytic"/>
    <property type="match status" value="1"/>
</dbReference>
<keyword evidence="7 9" id="KW-0456">Lyase</keyword>
<protein>
    <recommendedName>
        <fullName evidence="5 9">Fructose-bisphosphate aldolase</fullName>
        <ecNumber evidence="4 9">4.1.2.13</ecNumber>
    </recommendedName>
</protein>
<dbReference type="InterPro" id="IPR000741">
    <property type="entry name" value="FBA_I"/>
</dbReference>
<dbReference type="Gene3D" id="3.20.20.70">
    <property type="entry name" value="Aldolase class I"/>
    <property type="match status" value="1"/>
</dbReference>
<evidence type="ECO:0000313" key="12">
    <source>
        <dbReference type="Proteomes" id="UP000053766"/>
    </source>
</evidence>
<keyword evidence="8" id="KW-0704">Schiff base</keyword>